<evidence type="ECO:0008006" key="3">
    <source>
        <dbReference type="Google" id="ProtNLM"/>
    </source>
</evidence>
<accession>A0ABP8B797</accession>
<dbReference type="RefSeq" id="WP_344850111.1">
    <property type="nucleotide sequence ID" value="NZ_BAABBY010000002.1"/>
</dbReference>
<dbReference type="Gene3D" id="3.40.30.10">
    <property type="entry name" value="Glutaredoxin"/>
    <property type="match status" value="1"/>
</dbReference>
<sequence>MKRILLILLLALVIVQSYAIISLSKNRKQERLKLKNKIEVLTTTKKVLFKKIINTGLSVSIPFDVQGQLLESSNGSMVRLMDLSGSSPKVVFRISDRHCGECILAQLPFLKKLSDSIGKENVVILGSYLNFKNLKIFMTVNKLDYPYYNLPSEALSYLDIEMQSSPYYFEMEKQKTGNIFLPEKELPELTDIYIRGIIANRKI</sequence>
<comment type="caution">
    <text evidence="1">The sequence shown here is derived from an EMBL/GenBank/DDBJ whole genome shotgun (WGS) entry which is preliminary data.</text>
</comment>
<proteinExistence type="predicted"/>
<protein>
    <recommendedName>
        <fullName evidence="3">AhpC/TSA family protein</fullName>
    </recommendedName>
</protein>
<dbReference type="Proteomes" id="UP001501772">
    <property type="component" value="Unassembled WGS sequence"/>
</dbReference>
<dbReference type="EMBL" id="BAABBY010000002">
    <property type="protein sequence ID" value="GAA4199867.1"/>
    <property type="molecule type" value="Genomic_DNA"/>
</dbReference>
<reference evidence="2" key="1">
    <citation type="journal article" date="2019" name="Int. J. Syst. Evol. Microbiol.">
        <title>The Global Catalogue of Microorganisms (GCM) 10K type strain sequencing project: providing services to taxonomists for standard genome sequencing and annotation.</title>
        <authorList>
            <consortium name="The Broad Institute Genomics Platform"/>
            <consortium name="The Broad Institute Genome Sequencing Center for Infectious Disease"/>
            <person name="Wu L."/>
            <person name="Ma J."/>
        </authorList>
    </citation>
    <scope>NUCLEOTIDE SEQUENCE [LARGE SCALE GENOMIC DNA]</scope>
    <source>
        <strain evidence="2">JCM 17626</strain>
    </source>
</reference>
<name>A0ABP8B797_9SPHI</name>
<keyword evidence="2" id="KW-1185">Reference proteome</keyword>
<gene>
    <name evidence="1" type="ORF">GCM10022289_10880</name>
</gene>
<evidence type="ECO:0000313" key="2">
    <source>
        <dbReference type="Proteomes" id="UP001501772"/>
    </source>
</evidence>
<organism evidence="1 2">
    <name type="scientific">Pedobacter jeongneungensis</name>
    <dbReference type="NCBI Taxonomy" id="947309"/>
    <lineage>
        <taxon>Bacteria</taxon>
        <taxon>Pseudomonadati</taxon>
        <taxon>Bacteroidota</taxon>
        <taxon>Sphingobacteriia</taxon>
        <taxon>Sphingobacteriales</taxon>
        <taxon>Sphingobacteriaceae</taxon>
        <taxon>Pedobacter</taxon>
    </lineage>
</organism>
<evidence type="ECO:0000313" key="1">
    <source>
        <dbReference type="EMBL" id="GAA4199867.1"/>
    </source>
</evidence>